<reference evidence="2" key="1">
    <citation type="journal article" date="2022" name="Mol. Ecol. Resour.">
        <title>The genomes of chicory, endive, great burdock and yacon provide insights into Asteraceae palaeo-polyploidization history and plant inulin production.</title>
        <authorList>
            <person name="Fan W."/>
            <person name="Wang S."/>
            <person name="Wang H."/>
            <person name="Wang A."/>
            <person name="Jiang F."/>
            <person name="Liu H."/>
            <person name="Zhao H."/>
            <person name="Xu D."/>
            <person name="Zhang Y."/>
        </authorList>
    </citation>
    <scope>NUCLEOTIDE SEQUENCE [LARGE SCALE GENOMIC DNA]</scope>
    <source>
        <strain evidence="2">cv. Yunnan</strain>
    </source>
</reference>
<organism evidence="1 2">
    <name type="scientific">Smallanthus sonchifolius</name>
    <dbReference type="NCBI Taxonomy" id="185202"/>
    <lineage>
        <taxon>Eukaryota</taxon>
        <taxon>Viridiplantae</taxon>
        <taxon>Streptophyta</taxon>
        <taxon>Embryophyta</taxon>
        <taxon>Tracheophyta</taxon>
        <taxon>Spermatophyta</taxon>
        <taxon>Magnoliopsida</taxon>
        <taxon>eudicotyledons</taxon>
        <taxon>Gunneridae</taxon>
        <taxon>Pentapetalae</taxon>
        <taxon>asterids</taxon>
        <taxon>campanulids</taxon>
        <taxon>Asterales</taxon>
        <taxon>Asteraceae</taxon>
        <taxon>Asteroideae</taxon>
        <taxon>Heliantheae alliance</taxon>
        <taxon>Millerieae</taxon>
        <taxon>Smallanthus</taxon>
    </lineage>
</organism>
<evidence type="ECO:0000313" key="1">
    <source>
        <dbReference type="EMBL" id="KAI3773701.1"/>
    </source>
</evidence>
<accession>A0ACB9FSA5</accession>
<name>A0ACB9FSA5_9ASTR</name>
<evidence type="ECO:0000313" key="2">
    <source>
        <dbReference type="Proteomes" id="UP001056120"/>
    </source>
</evidence>
<comment type="caution">
    <text evidence="1">The sequence shown here is derived from an EMBL/GenBank/DDBJ whole genome shotgun (WGS) entry which is preliminary data.</text>
</comment>
<gene>
    <name evidence="1" type="ORF">L1987_48231</name>
</gene>
<dbReference type="EMBL" id="CM042033">
    <property type="protein sequence ID" value="KAI3773701.1"/>
    <property type="molecule type" value="Genomic_DNA"/>
</dbReference>
<keyword evidence="2" id="KW-1185">Reference proteome</keyword>
<sequence>MFPEPPYDGPFKEYFQPPPEYQNAYNDIMVRLCEPPPKYGYEHSMPSSPIECLEHSLRQTDEITREKIMDKAWTKFYGKQTIHIPVSHINENASGNEIEQMLLNRIAELEKGKAEVEARNAILVQALEKKNFRNF</sequence>
<reference evidence="1 2" key="2">
    <citation type="journal article" date="2022" name="Mol. Ecol. Resour.">
        <title>The genomes of chicory, endive, great burdock and yacon provide insights into Asteraceae paleo-polyploidization history and plant inulin production.</title>
        <authorList>
            <person name="Fan W."/>
            <person name="Wang S."/>
            <person name="Wang H."/>
            <person name="Wang A."/>
            <person name="Jiang F."/>
            <person name="Liu H."/>
            <person name="Zhao H."/>
            <person name="Xu D."/>
            <person name="Zhang Y."/>
        </authorList>
    </citation>
    <scope>NUCLEOTIDE SEQUENCE [LARGE SCALE GENOMIC DNA]</scope>
    <source>
        <strain evidence="2">cv. Yunnan</strain>
        <tissue evidence="1">Leaves</tissue>
    </source>
</reference>
<proteinExistence type="predicted"/>
<protein>
    <submittedName>
        <fullName evidence="1">Uncharacterized protein</fullName>
    </submittedName>
</protein>
<dbReference type="Proteomes" id="UP001056120">
    <property type="component" value="Linkage Group LG16"/>
</dbReference>